<feature type="transmembrane region" description="Helical" evidence="6">
    <location>
        <begin position="308"/>
        <end position="335"/>
    </location>
</feature>
<evidence type="ECO:0008006" key="9">
    <source>
        <dbReference type="Google" id="ProtNLM"/>
    </source>
</evidence>
<keyword evidence="4 6" id="KW-1133">Transmembrane helix</keyword>
<dbReference type="Pfam" id="PF05277">
    <property type="entry name" value="DUF726"/>
    <property type="match status" value="2"/>
</dbReference>
<keyword evidence="8" id="KW-1185">Reference proteome</keyword>
<gene>
    <name evidence="7" type="ORF">AMATHDRAFT_72709</name>
</gene>
<feature type="transmembrane region" description="Helical" evidence="6">
    <location>
        <begin position="189"/>
        <end position="211"/>
    </location>
</feature>
<dbReference type="EMBL" id="KZ301970">
    <property type="protein sequence ID" value="PFH54189.1"/>
    <property type="molecule type" value="Genomic_DNA"/>
</dbReference>
<evidence type="ECO:0000256" key="5">
    <source>
        <dbReference type="ARBA" id="ARBA00023136"/>
    </source>
</evidence>
<dbReference type="InterPro" id="IPR029058">
    <property type="entry name" value="AB_hydrolase_fold"/>
</dbReference>
<feature type="transmembrane region" description="Helical" evidence="6">
    <location>
        <begin position="150"/>
        <end position="183"/>
    </location>
</feature>
<evidence type="ECO:0000256" key="3">
    <source>
        <dbReference type="ARBA" id="ARBA00022692"/>
    </source>
</evidence>
<proteinExistence type="inferred from homology"/>
<dbReference type="PANTHER" id="PTHR17920:SF22">
    <property type="entry name" value="DUF726 DOMAIN PROTEIN (AFU_ORTHOLOGUE AFUA_2G12860)"/>
    <property type="match status" value="1"/>
</dbReference>
<accession>A0A2A9NUG6</accession>
<evidence type="ECO:0000256" key="6">
    <source>
        <dbReference type="SAM" id="Phobius"/>
    </source>
</evidence>
<sequence>MSNTNDLFLYSFAFELQNISKTYHSYSTVELQSLVISTGDDSCLDRHNTFEAELRLWARELFLKAWIVCKDTGEIARISSAMLLLILTDTKNYSARTRVLLHSLGVLDEEKVVTALKNPTQVFDLQRLTQETAEEHANNSKTLRTVGMGLGALAGGILIGVTGGLAAPLVGAGVATAVGWLGVGGTTVGLLASGLASSTVVCGTLFGAYGAHSMASMIERHTREVKDLSVIPAHSTDGRENLGVVLCVGGWPNRRESIAETWVHLKQNDTFVLQWEVEALIELSNALRTLVQSHAMQYVKAQILKRTILASLMASLTPLAWPVTLVGFSLGALVITEALKRLSLMNAKETMHLIQDVYLFGNPASADRRTWTAIRRLVGGRLVNGYSDNDYILAILSRISNADWNVAGLQCIDVVGIENMRFEQIEGHTDWGNNVTTCMKRMNVAGTIQYR</sequence>
<keyword evidence="5 6" id="KW-0472">Membrane</keyword>
<reference evidence="7 8" key="1">
    <citation type="submission" date="2014-02" db="EMBL/GenBank/DDBJ databases">
        <title>Transposable element dynamics among asymbiotic and ectomycorrhizal Amanita fungi.</title>
        <authorList>
            <consortium name="DOE Joint Genome Institute"/>
            <person name="Hess J."/>
            <person name="Skrede I."/>
            <person name="Wolfe B."/>
            <person name="LaButti K."/>
            <person name="Ohm R.A."/>
            <person name="Grigoriev I.V."/>
            <person name="Pringle A."/>
        </authorList>
    </citation>
    <scope>NUCLEOTIDE SEQUENCE [LARGE SCALE GENOMIC DNA]</scope>
    <source>
        <strain evidence="7 8">SKay4041</strain>
    </source>
</reference>
<dbReference type="PANTHER" id="PTHR17920">
    <property type="entry name" value="TRANSMEMBRANE AND COILED-COIL DOMAIN-CONTAINING PROTEIN 4 TMCO4"/>
    <property type="match status" value="1"/>
</dbReference>
<evidence type="ECO:0000256" key="1">
    <source>
        <dbReference type="ARBA" id="ARBA00004141"/>
    </source>
</evidence>
<dbReference type="Proteomes" id="UP000242287">
    <property type="component" value="Unassembled WGS sequence"/>
</dbReference>
<organism evidence="7 8">
    <name type="scientific">Amanita thiersii Skay4041</name>
    <dbReference type="NCBI Taxonomy" id="703135"/>
    <lineage>
        <taxon>Eukaryota</taxon>
        <taxon>Fungi</taxon>
        <taxon>Dikarya</taxon>
        <taxon>Basidiomycota</taxon>
        <taxon>Agaricomycotina</taxon>
        <taxon>Agaricomycetes</taxon>
        <taxon>Agaricomycetidae</taxon>
        <taxon>Agaricales</taxon>
        <taxon>Pluteineae</taxon>
        <taxon>Amanitaceae</taxon>
        <taxon>Amanita</taxon>
    </lineage>
</organism>
<dbReference type="OrthoDB" id="277931at2759"/>
<name>A0A2A9NUG6_9AGAR</name>
<comment type="subcellular location">
    <subcellularLocation>
        <location evidence="1">Membrane</location>
        <topology evidence="1">Multi-pass membrane protein</topology>
    </subcellularLocation>
</comment>
<evidence type="ECO:0000313" key="8">
    <source>
        <dbReference type="Proteomes" id="UP000242287"/>
    </source>
</evidence>
<comment type="similarity">
    <text evidence="2">Belongs to the TMCO4 family.</text>
</comment>
<protein>
    <recommendedName>
        <fullName evidence="9">DUF726 domain-containing protein</fullName>
    </recommendedName>
</protein>
<evidence type="ECO:0000256" key="2">
    <source>
        <dbReference type="ARBA" id="ARBA00009824"/>
    </source>
</evidence>
<dbReference type="InterPro" id="IPR007941">
    <property type="entry name" value="DUF726"/>
</dbReference>
<dbReference type="AlphaFoldDB" id="A0A2A9NUG6"/>
<keyword evidence="3 6" id="KW-0812">Transmembrane</keyword>
<evidence type="ECO:0000256" key="4">
    <source>
        <dbReference type="ARBA" id="ARBA00022989"/>
    </source>
</evidence>
<dbReference type="GO" id="GO:0016020">
    <property type="term" value="C:membrane"/>
    <property type="evidence" value="ECO:0007669"/>
    <property type="project" value="UniProtKB-SubCell"/>
</dbReference>
<dbReference type="SUPFAM" id="SSF53474">
    <property type="entry name" value="alpha/beta-Hydrolases"/>
    <property type="match status" value="1"/>
</dbReference>
<evidence type="ECO:0000313" key="7">
    <source>
        <dbReference type="EMBL" id="PFH54189.1"/>
    </source>
</evidence>